<organism evidence="2 3">
    <name type="scientific">Agrocybe pediades</name>
    <dbReference type="NCBI Taxonomy" id="84607"/>
    <lineage>
        <taxon>Eukaryota</taxon>
        <taxon>Fungi</taxon>
        <taxon>Dikarya</taxon>
        <taxon>Basidiomycota</taxon>
        <taxon>Agaricomycotina</taxon>
        <taxon>Agaricomycetes</taxon>
        <taxon>Agaricomycetidae</taxon>
        <taxon>Agaricales</taxon>
        <taxon>Agaricineae</taxon>
        <taxon>Strophariaceae</taxon>
        <taxon>Agrocybe</taxon>
    </lineage>
</organism>
<keyword evidence="3" id="KW-1185">Reference proteome</keyword>
<name>A0A8H4QNE3_9AGAR</name>
<dbReference type="SUPFAM" id="SSF47616">
    <property type="entry name" value="GST C-terminal domain-like"/>
    <property type="match status" value="1"/>
</dbReference>
<dbReference type="Gene3D" id="3.40.30.10">
    <property type="entry name" value="Glutaredoxin"/>
    <property type="match status" value="1"/>
</dbReference>
<evidence type="ECO:0000313" key="2">
    <source>
        <dbReference type="EMBL" id="KAF4613870.1"/>
    </source>
</evidence>
<dbReference type="Pfam" id="PF13409">
    <property type="entry name" value="GST_N_2"/>
    <property type="match status" value="1"/>
</dbReference>
<evidence type="ECO:0000259" key="1">
    <source>
        <dbReference type="PROSITE" id="PS50404"/>
    </source>
</evidence>
<dbReference type="SUPFAM" id="SSF52833">
    <property type="entry name" value="Thioredoxin-like"/>
    <property type="match status" value="1"/>
</dbReference>
<dbReference type="Proteomes" id="UP000521872">
    <property type="component" value="Unassembled WGS sequence"/>
</dbReference>
<feature type="domain" description="GST N-terminal" evidence="1">
    <location>
        <begin position="8"/>
        <end position="99"/>
    </location>
</feature>
<dbReference type="Gene3D" id="1.20.1050.10">
    <property type="match status" value="1"/>
</dbReference>
<dbReference type="InterPro" id="IPR054416">
    <property type="entry name" value="GST_UstS-like_C"/>
</dbReference>
<accession>A0A8H4QNE3</accession>
<reference evidence="2 3" key="1">
    <citation type="submission" date="2019-12" db="EMBL/GenBank/DDBJ databases">
        <authorList>
            <person name="Floudas D."/>
            <person name="Bentzer J."/>
            <person name="Ahren D."/>
            <person name="Johansson T."/>
            <person name="Persson P."/>
            <person name="Tunlid A."/>
        </authorList>
    </citation>
    <scope>NUCLEOTIDE SEQUENCE [LARGE SCALE GENOMIC DNA]</scope>
    <source>
        <strain evidence="2 3">CBS 102.39</strain>
    </source>
</reference>
<dbReference type="AlphaFoldDB" id="A0A8H4QNE3"/>
<dbReference type="InterPro" id="IPR036282">
    <property type="entry name" value="Glutathione-S-Trfase_C_sf"/>
</dbReference>
<sequence>MSIILYDSPTTVPGKALSPNMWKARFCLNYKGLAHKTEWVDYCDIQEHSKKLNIKPTGKNPDGTDFHSFPAIYDPKTGVYLADSFQIAVYLDKTYPDTPAIFPNNTIGLQAAFEGIFMASIGPFLGFTLYDTWAVQLPVSHDYVRKKFEGIFGGMPLEEIAPKGDRAIEEWKKLEEGFGKVEGLFKATDEVGPLVLGDRVSWGDIVVASFLIYFKRLWEGTEKDEQWRNISTWQGGRWAALLDKLDAYTAIH</sequence>
<protein>
    <recommendedName>
        <fullName evidence="1">GST N-terminal domain-containing protein</fullName>
    </recommendedName>
</protein>
<evidence type="ECO:0000313" key="3">
    <source>
        <dbReference type="Proteomes" id="UP000521872"/>
    </source>
</evidence>
<dbReference type="EMBL" id="JAACJL010000045">
    <property type="protein sequence ID" value="KAF4613870.1"/>
    <property type="molecule type" value="Genomic_DNA"/>
</dbReference>
<dbReference type="InterPro" id="IPR036249">
    <property type="entry name" value="Thioredoxin-like_sf"/>
</dbReference>
<dbReference type="Pfam" id="PF22041">
    <property type="entry name" value="GST_C_7"/>
    <property type="match status" value="1"/>
</dbReference>
<dbReference type="InterPro" id="IPR004045">
    <property type="entry name" value="Glutathione_S-Trfase_N"/>
</dbReference>
<dbReference type="PROSITE" id="PS50404">
    <property type="entry name" value="GST_NTER"/>
    <property type="match status" value="1"/>
</dbReference>
<comment type="caution">
    <text evidence="2">The sequence shown here is derived from an EMBL/GenBank/DDBJ whole genome shotgun (WGS) entry which is preliminary data.</text>
</comment>
<gene>
    <name evidence="2" type="ORF">D9613_008011</name>
</gene>
<proteinExistence type="predicted"/>
<dbReference type="CDD" id="cd00299">
    <property type="entry name" value="GST_C_family"/>
    <property type="match status" value="1"/>
</dbReference>